<dbReference type="Proteomes" id="UP000308632">
    <property type="component" value="Unassembled WGS sequence"/>
</dbReference>
<feature type="transmembrane region" description="Helical" evidence="2">
    <location>
        <begin position="457"/>
        <end position="477"/>
    </location>
</feature>
<comment type="caution">
    <text evidence="3">The sequence shown here is derived from an EMBL/GenBank/DDBJ whole genome shotgun (WGS) entry which is preliminary data.</text>
</comment>
<feature type="compositionally biased region" description="Basic and acidic residues" evidence="1">
    <location>
        <begin position="372"/>
        <end position="389"/>
    </location>
</feature>
<dbReference type="AlphaFoldDB" id="A0A4U5W3N8"/>
<evidence type="ECO:0000313" key="3">
    <source>
        <dbReference type="EMBL" id="TKS96033.1"/>
    </source>
</evidence>
<gene>
    <name evidence="3" type="ORF">E4U92_34745</name>
</gene>
<keyword evidence="2" id="KW-0472">Membrane</keyword>
<keyword evidence="2" id="KW-1133">Transmembrane helix</keyword>
<organism evidence="3 4">
    <name type="scientific">Streptomyces galbus</name>
    <dbReference type="NCBI Taxonomy" id="33898"/>
    <lineage>
        <taxon>Bacteria</taxon>
        <taxon>Bacillati</taxon>
        <taxon>Actinomycetota</taxon>
        <taxon>Actinomycetes</taxon>
        <taxon>Kitasatosporales</taxon>
        <taxon>Streptomycetaceae</taxon>
        <taxon>Streptomyces</taxon>
    </lineage>
</organism>
<dbReference type="Gene3D" id="2.160.20.80">
    <property type="entry name" value="E3 ubiquitin-protein ligase SopA"/>
    <property type="match status" value="1"/>
</dbReference>
<accession>A0A4U5W3N8</accession>
<dbReference type="InterPro" id="IPR001646">
    <property type="entry name" value="5peptide_repeat"/>
</dbReference>
<dbReference type="EMBL" id="SZPR01000043">
    <property type="protein sequence ID" value="TKS96033.1"/>
    <property type="molecule type" value="Genomic_DNA"/>
</dbReference>
<dbReference type="Pfam" id="PF13576">
    <property type="entry name" value="Pentapeptide_3"/>
    <property type="match status" value="1"/>
</dbReference>
<reference evidence="3 4" key="1">
    <citation type="submission" date="2019-04" db="EMBL/GenBank/DDBJ databases">
        <title>Streptomyces lasaliensis sp.nov., an Actinomycete isolated from soil which produces the polyether antibiotic lasalocid.</title>
        <authorList>
            <person name="Erwin G."/>
            <person name="Haber C."/>
        </authorList>
    </citation>
    <scope>NUCLEOTIDE SEQUENCE [LARGE SCALE GENOMIC DNA]</scope>
    <source>
        <strain evidence="3 4">DSM 40089</strain>
    </source>
</reference>
<evidence type="ECO:0000313" key="4">
    <source>
        <dbReference type="Proteomes" id="UP000308632"/>
    </source>
</evidence>
<dbReference type="RefSeq" id="WP_137304444.1">
    <property type="nucleotide sequence ID" value="NZ_BMVD01000019.1"/>
</dbReference>
<keyword evidence="2" id="KW-0812">Transmembrane</keyword>
<evidence type="ECO:0000256" key="1">
    <source>
        <dbReference type="SAM" id="MobiDB-lite"/>
    </source>
</evidence>
<protein>
    <submittedName>
        <fullName evidence="3">Pentapeptide repeat-containing protein</fullName>
    </submittedName>
</protein>
<name>A0A4U5W3N8_STRGB</name>
<feature type="region of interest" description="Disordered" evidence="1">
    <location>
        <begin position="362"/>
        <end position="389"/>
    </location>
</feature>
<sequence>MTSALPDRPPSTPPDWLHCGRGASAQDPVGCRGIQVPGNRACLAHLSQRQRRRYGAGLVPGADIDHRGTVFTGPLLHRLLNALRAPDTGRPEIGNARFDEATFADPVMFNGAAFAGDAWFTGVTFKSDAWFDKVTFADGALFSSTVFERQAVLRWVTFTGFAAFDNVTFTNGASFGWATFTRGVIFQGMTSAGDLQFDAAQFETAERLGPLVCGSTVDLDGAVFGSPVTVEIAARKLLLRRTQWVSTAALRLRHAEVDLAGALLEHPMTLVAEPAPFTNWRGDCLEGLLAGWDPGVRVRDVAGVDLAHLSLTDTDLSGCRFAGAVHLDQLRLEGRTIFASPPKGWSRRRTLAEEHYWRAATAGRPALGQRPSKREWEPGSNHPDLERTSGPETLAAVYRQLRKALEDAKNEPGADDFYYGECEMRRHDNSPGTTWSERVLLTVYWAVSGYGLRATRALVWLAVTMTITIFVMMLWGIPIDSPKPTTTGRQVRAGRTITLVTDTPDPANPTGPLVGRLTTDRFEKALRTVINSVVFRSSGQELTTAGTYTEMTSRLTEPLLLGLAILAIRNRVKR</sequence>
<proteinExistence type="predicted"/>
<evidence type="ECO:0000256" key="2">
    <source>
        <dbReference type="SAM" id="Phobius"/>
    </source>
</evidence>